<protein>
    <submittedName>
        <fullName evidence="1">Uncharacterized protein</fullName>
    </submittedName>
</protein>
<dbReference type="Proteomes" id="UP000051184">
    <property type="component" value="Unassembled WGS sequence"/>
</dbReference>
<name>A0A0N7MBY3_9RHOB</name>
<evidence type="ECO:0000313" key="2">
    <source>
        <dbReference type="Proteomes" id="UP000051184"/>
    </source>
</evidence>
<accession>A0A0N7MBY3</accession>
<reference evidence="2" key="1">
    <citation type="submission" date="2015-09" db="EMBL/GenBank/DDBJ databases">
        <authorList>
            <person name="Rodrigo-Torres Lidia"/>
            <person name="Arahal R.David."/>
        </authorList>
    </citation>
    <scope>NUCLEOTIDE SEQUENCE [LARGE SCALE GENOMIC DNA]</scope>
    <source>
        <strain evidence="2">CECT 5114</strain>
    </source>
</reference>
<sequence length="108" mass="11857">MSNAATQDQQDALLDLLDQVMQHELDFLTELGPLILCASALGVAKDTRSFARLFEAAHALVIRECTHLDEELGLITVEDRGEKSGRRFFALTAQGAHFTKADPLEMAS</sequence>
<gene>
    <name evidence="1" type="ORF">TA5114_02504</name>
</gene>
<proteinExistence type="predicted"/>
<evidence type="ECO:0000313" key="1">
    <source>
        <dbReference type="EMBL" id="CUK26688.1"/>
    </source>
</evidence>
<dbReference type="EMBL" id="CYUE01000020">
    <property type="protein sequence ID" value="CUK26688.1"/>
    <property type="molecule type" value="Genomic_DNA"/>
</dbReference>
<organism evidence="1 2">
    <name type="scientific">Cognatishimia activa</name>
    <dbReference type="NCBI Taxonomy" id="1715691"/>
    <lineage>
        <taxon>Bacteria</taxon>
        <taxon>Pseudomonadati</taxon>
        <taxon>Pseudomonadota</taxon>
        <taxon>Alphaproteobacteria</taxon>
        <taxon>Rhodobacterales</taxon>
        <taxon>Paracoccaceae</taxon>
        <taxon>Cognatishimia</taxon>
    </lineage>
</organism>
<dbReference type="AlphaFoldDB" id="A0A0N7MBY3"/>
<dbReference type="OrthoDB" id="7876220at2"/>
<keyword evidence="2" id="KW-1185">Reference proteome</keyword>
<dbReference type="STRING" id="1715691.TA5113_01333"/>
<dbReference type="RefSeq" id="WP_058315552.1">
    <property type="nucleotide sequence ID" value="NZ_CYUE01000020.1"/>
</dbReference>